<evidence type="ECO:0000313" key="4">
    <source>
        <dbReference type="WBParaSite" id="TASK_0000077101-mRNA-1"/>
    </source>
</evidence>
<dbReference type="AlphaFoldDB" id="A0A0R3VU13"/>
<dbReference type="Proteomes" id="UP000282613">
    <property type="component" value="Unassembled WGS sequence"/>
</dbReference>
<protein>
    <submittedName>
        <fullName evidence="4">DUF1713 domain-containing protein</fullName>
    </submittedName>
</protein>
<name>A0A0R3VU13_TAEAS</name>
<proteinExistence type="predicted"/>
<evidence type="ECO:0000313" key="3">
    <source>
        <dbReference type="Proteomes" id="UP000282613"/>
    </source>
</evidence>
<gene>
    <name evidence="2" type="ORF">TASK_LOCUS772</name>
</gene>
<keyword evidence="3" id="KW-1185">Reference proteome</keyword>
<evidence type="ECO:0000313" key="2">
    <source>
        <dbReference type="EMBL" id="VDK21766.1"/>
    </source>
</evidence>
<feature type="region of interest" description="Disordered" evidence="1">
    <location>
        <begin position="105"/>
        <end position="144"/>
    </location>
</feature>
<dbReference type="OrthoDB" id="10426341at2759"/>
<feature type="compositionally biased region" description="Basic residues" evidence="1">
    <location>
        <begin position="124"/>
        <end position="144"/>
    </location>
</feature>
<organism evidence="4">
    <name type="scientific">Taenia asiatica</name>
    <name type="common">Asian tapeworm</name>
    <dbReference type="NCBI Taxonomy" id="60517"/>
    <lineage>
        <taxon>Eukaryota</taxon>
        <taxon>Metazoa</taxon>
        <taxon>Spiralia</taxon>
        <taxon>Lophotrochozoa</taxon>
        <taxon>Platyhelminthes</taxon>
        <taxon>Cestoda</taxon>
        <taxon>Eucestoda</taxon>
        <taxon>Cyclophyllidea</taxon>
        <taxon>Taeniidae</taxon>
        <taxon>Taenia</taxon>
    </lineage>
</organism>
<accession>A0A0R3VU13</accession>
<dbReference type="WBParaSite" id="TASK_0000077101-mRNA-1">
    <property type="protein sequence ID" value="TASK_0000077101-mRNA-1"/>
    <property type="gene ID" value="TASK_0000077101"/>
</dbReference>
<reference evidence="2 3" key="2">
    <citation type="submission" date="2018-11" db="EMBL/GenBank/DDBJ databases">
        <authorList>
            <consortium name="Pathogen Informatics"/>
        </authorList>
    </citation>
    <scope>NUCLEOTIDE SEQUENCE [LARGE SCALE GENOMIC DNA]</scope>
</reference>
<reference evidence="4" key="1">
    <citation type="submission" date="2017-02" db="UniProtKB">
        <authorList>
            <consortium name="WormBaseParasite"/>
        </authorList>
    </citation>
    <scope>IDENTIFICATION</scope>
</reference>
<dbReference type="EMBL" id="UYRS01000119">
    <property type="protein sequence ID" value="VDK21766.1"/>
    <property type="molecule type" value="Genomic_DNA"/>
</dbReference>
<evidence type="ECO:0000256" key="1">
    <source>
        <dbReference type="SAM" id="MobiDB-lite"/>
    </source>
</evidence>
<sequence>MEKLGWSKQMSEGTLAPVIGRFKATYEGALPSTTPPITDFFPRVGTQTKVLFDCVGTTAFENFDEQHVGLSVGSVTLLTSSRLAQATNRLRYANEFRDLPALDTDWSADAETSDEGAKPSTSTSRRRKSNEKSNKKTRKRKKRK</sequence>